<dbReference type="EC" id="4.99.1.12" evidence="2"/>
<gene>
    <name evidence="2 4" type="primary">larC</name>
    <name evidence="4" type="ORF">FYJ57_09090</name>
</gene>
<dbReference type="HAMAP" id="MF_01074">
    <property type="entry name" value="LarC"/>
    <property type="match status" value="1"/>
</dbReference>
<dbReference type="EMBL" id="VUMS01000014">
    <property type="protein sequence ID" value="MST66878.1"/>
    <property type="molecule type" value="Genomic_DNA"/>
</dbReference>
<dbReference type="Gene3D" id="3.30.70.1380">
    <property type="entry name" value="Transcriptional regulatory protein pf0864 domain like"/>
    <property type="match status" value="1"/>
</dbReference>
<name>A0A7X2TKX2_9FIRM</name>
<evidence type="ECO:0000256" key="1">
    <source>
        <dbReference type="ARBA" id="ARBA00022596"/>
    </source>
</evidence>
<comment type="function">
    <text evidence="2">Involved in the biosynthesis of a nickel-pincer cofactor ((SCS)Ni(II) pincer complex). Binds Ni(2+), and functions in nickel delivery to pyridinium-3,5-bisthiocarboxylic acid mononucleotide (P2TMN), to form the mature cofactor. Is thus probably required for the activation of nickel-pincer cofactor-dependent enzymes.</text>
</comment>
<dbReference type="GO" id="GO:0051604">
    <property type="term" value="P:protein maturation"/>
    <property type="evidence" value="ECO:0007669"/>
    <property type="project" value="UniProtKB-UniRule"/>
</dbReference>
<accession>A0A7X2TKX2</accession>
<evidence type="ECO:0000313" key="4">
    <source>
        <dbReference type="EMBL" id="MST66878.1"/>
    </source>
</evidence>
<dbReference type="AlphaFoldDB" id="A0A7X2TKX2"/>
<reference evidence="4 5" key="1">
    <citation type="submission" date="2019-08" db="EMBL/GenBank/DDBJ databases">
        <title>In-depth cultivation of the pig gut microbiome towards novel bacterial diversity and tailored functional studies.</title>
        <authorList>
            <person name="Wylensek D."/>
            <person name="Hitch T.C.A."/>
            <person name="Clavel T."/>
        </authorList>
    </citation>
    <scope>NUCLEOTIDE SEQUENCE [LARGE SCALE GENOMIC DNA]</scope>
    <source>
        <strain evidence="4 5">BSM-380-WT-5A</strain>
    </source>
</reference>
<comment type="caution">
    <text evidence="4">The sequence shown here is derived from an EMBL/GenBank/DDBJ whole genome shotgun (WGS) entry which is preliminary data.</text>
</comment>
<dbReference type="RefSeq" id="WP_154432411.1">
    <property type="nucleotide sequence ID" value="NZ_JBQHRL010000001.1"/>
</dbReference>
<organism evidence="4 5">
    <name type="scientific">Oliverpabstia intestinalis</name>
    <dbReference type="NCBI Taxonomy" id="2606633"/>
    <lineage>
        <taxon>Bacteria</taxon>
        <taxon>Bacillati</taxon>
        <taxon>Bacillota</taxon>
        <taxon>Clostridia</taxon>
        <taxon>Lachnospirales</taxon>
        <taxon>Lachnospiraceae</taxon>
        <taxon>Oliverpabstia</taxon>
    </lineage>
</organism>
<dbReference type="PANTHER" id="PTHR36566:SF1">
    <property type="entry name" value="PYRIDINIUM-3,5-BISTHIOCARBOXYLIC ACID MONONUCLEOTIDE NICKEL INSERTION PROTEIN"/>
    <property type="match status" value="1"/>
</dbReference>
<comment type="similarity">
    <text evidence="2">Belongs to the LarC family.</text>
</comment>
<dbReference type="NCBIfam" id="TIGR00299">
    <property type="entry name" value="nickel pincer cofactor biosynthesis protein LarC"/>
    <property type="match status" value="1"/>
</dbReference>
<dbReference type="PANTHER" id="PTHR36566">
    <property type="entry name" value="NICKEL INSERTION PROTEIN-RELATED"/>
    <property type="match status" value="1"/>
</dbReference>
<dbReference type="InterPro" id="IPR002822">
    <property type="entry name" value="Ni_insertion"/>
</dbReference>
<dbReference type="GO" id="GO:0016829">
    <property type="term" value="F:lyase activity"/>
    <property type="evidence" value="ECO:0007669"/>
    <property type="project" value="UniProtKB-UniRule"/>
</dbReference>
<feature type="region of interest" description="Disordered" evidence="3">
    <location>
        <begin position="82"/>
        <end position="106"/>
    </location>
</feature>
<keyword evidence="5" id="KW-1185">Reference proteome</keyword>
<evidence type="ECO:0000256" key="3">
    <source>
        <dbReference type="SAM" id="MobiDB-lite"/>
    </source>
</evidence>
<dbReference type="Pfam" id="PF01969">
    <property type="entry name" value="Ni_insertion"/>
    <property type="match status" value="1"/>
</dbReference>
<dbReference type="GO" id="GO:0016151">
    <property type="term" value="F:nickel cation binding"/>
    <property type="evidence" value="ECO:0007669"/>
    <property type="project" value="UniProtKB-UniRule"/>
</dbReference>
<keyword evidence="2" id="KW-0456">Lyase</keyword>
<comment type="catalytic activity">
    <reaction evidence="2">
        <text>Ni(II)-pyridinium-3,5-bisthiocarboxylate mononucleotide = pyridinium-3,5-bisthiocarboxylate mononucleotide + Ni(2+)</text>
        <dbReference type="Rhea" id="RHEA:54784"/>
        <dbReference type="ChEBI" id="CHEBI:49786"/>
        <dbReference type="ChEBI" id="CHEBI:137372"/>
        <dbReference type="ChEBI" id="CHEBI:137373"/>
        <dbReference type="EC" id="4.99.1.12"/>
    </reaction>
</comment>
<proteinExistence type="inferred from homology"/>
<dbReference type="Proteomes" id="UP000440513">
    <property type="component" value="Unassembled WGS sequence"/>
</dbReference>
<evidence type="ECO:0000313" key="5">
    <source>
        <dbReference type="Proteomes" id="UP000440513"/>
    </source>
</evidence>
<evidence type="ECO:0000256" key="2">
    <source>
        <dbReference type="HAMAP-Rule" id="MF_01074"/>
    </source>
</evidence>
<keyword evidence="1 2" id="KW-0533">Nickel</keyword>
<sequence length="450" mass="50604">MGQKLYLECYSGISGDMTVAALSGLMKDRTPLFCVLDHMPVEGFSYELKQLKKSGIDAWDFLVKLDAEHENHDHDMEYLHGHGHTHDHDHHHGHEHHQDHAETAGHHHDPVQAEAMHAQEETGHEEHHHHHHEHRGLGDIFPIIDRCDMTDTAKELAKDIFRILAKAEAKAHNVPEDQVHFHEVGAVDSIVDIVAAAVCMDSLQVDGVIVPFLCEGKGSVRCQHGILPVPVPAVINIIQDSGLKLRMTQVEGELVTPTGAAFAAAVRTEETLPETFRILNVGIGAGKRKYECPGVLRAMLIETEEKQEDKICKLEANIDDSTGEQLGYVLGALMEAGARDVHYTPVYMKKNRPGWQLNVICMEEDREKLENIIFRETTTIGIRRQKMDRTVLRRSKKTVQTPYGEAEVKICEKDGMKKVYPEYESVVRLCKESGTAFQDVFESVKQAIEK</sequence>
<protein>
    <recommendedName>
        <fullName evidence="2">Pyridinium-3,5-bisthiocarboxylic acid mononucleotide nickel insertion protein</fullName>
        <shortName evidence="2">P2TMN nickel insertion protein</shortName>
        <ecNumber evidence="2">4.99.1.12</ecNumber>
    </recommendedName>
    <alternativeName>
        <fullName evidence="2">Nickel-pincer cofactor biosynthesis protein LarC</fullName>
    </alternativeName>
</protein>